<keyword evidence="4" id="KW-0235">DNA replication</keyword>
<comment type="catalytic activity">
    <reaction evidence="11">
        <text>8-oxo-GTP + H2O = 8-oxo-GMP + diphosphate + H(+)</text>
        <dbReference type="Rhea" id="RHEA:67616"/>
        <dbReference type="ChEBI" id="CHEBI:15377"/>
        <dbReference type="ChEBI" id="CHEBI:15378"/>
        <dbReference type="ChEBI" id="CHEBI:33019"/>
        <dbReference type="ChEBI" id="CHEBI:143553"/>
        <dbReference type="ChEBI" id="CHEBI:145694"/>
    </reaction>
</comment>
<evidence type="ECO:0000256" key="16">
    <source>
        <dbReference type="ARBA" id="ARBA00042798"/>
    </source>
</evidence>
<dbReference type="InterPro" id="IPR000086">
    <property type="entry name" value="NUDIX_hydrolase_dom"/>
</dbReference>
<evidence type="ECO:0000256" key="2">
    <source>
        <dbReference type="ARBA" id="ARBA00005582"/>
    </source>
</evidence>
<evidence type="ECO:0000313" key="19">
    <source>
        <dbReference type="EMBL" id="OBX73670.1"/>
    </source>
</evidence>
<evidence type="ECO:0000256" key="10">
    <source>
        <dbReference type="ARBA" id="ARBA00035861"/>
    </source>
</evidence>
<evidence type="ECO:0000256" key="8">
    <source>
        <dbReference type="ARBA" id="ARBA00022842"/>
    </source>
</evidence>
<evidence type="ECO:0000256" key="9">
    <source>
        <dbReference type="ARBA" id="ARBA00023204"/>
    </source>
</evidence>
<comment type="catalytic activity">
    <reaction evidence="10">
        <text>8-oxo-dGTP + H2O = 8-oxo-dGMP + diphosphate + H(+)</text>
        <dbReference type="Rhea" id="RHEA:31575"/>
        <dbReference type="ChEBI" id="CHEBI:15377"/>
        <dbReference type="ChEBI" id="CHEBI:15378"/>
        <dbReference type="ChEBI" id="CHEBI:33019"/>
        <dbReference type="ChEBI" id="CHEBI:63224"/>
        <dbReference type="ChEBI" id="CHEBI:77896"/>
        <dbReference type="EC" id="3.6.1.55"/>
    </reaction>
</comment>
<evidence type="ECO:0000256" key="12">
    <source>
        <dbReference type="ARBA" id="ARBA00038905"/>
    </source>
</evidence>
<evidence type="ECO:0000256" key="13">
    <source>
        <dbReference type="ARBA" id="ARBA00040794"/>
    </source>
</evidence>
<dbReference type="PROSITE" id="PS00893">
    <property type="entry name" value="NUDIX_BOX"/>
    <property type="match status" value="1"/>
</dbReference>
<comment type="similarity">
    <text evidence="2 17">Belongs to the Nudix hydrolase family.</text>
</comment>
<dbReference type="GO" id="GO:0035539">
    <property type="term" value="F:8-oxo-7,8-dihydrodeoxyguanosine triphosphate pyrophosphatase activity"/>
    <property type="evidence" value="ECO:0007669"/>
    <property type="project" value="UniProtKB-EC"/>
</dbReference>
<accession>A0A1B8Q8U0</accession>
<evidence type="ECO:0000256" key="6">
    <source>
        <dbReference type="ARBA" id="ARBA00022763"/>
    </source>
</evidence>
<dbReference type="Gene3D" id="3.20.20.70">
    <property type="entry name" value="Aldolase class I"/>
    <property type="match status" value="1"/>
</dbReference>
<keyword evidence="7 17" id="KW-0378">Hydrolase</keyword>
<evidence type="ECO:0000256" key="11">
    <source>
        <dbReference type="ARBA" id="ARBA00036904"/>
    </source>
</evidence>
<reference evidence="19 20" key="1">
    <citation type="submission" date="2016-06" db="EMBL/GenBank/DDBJ databases">
        <title>Draft genome of Moraxella atlantae CCUG 66109.</title>
        <authorList>
            <person name="Salva-Serra F."/>
            <person name="Engstrom-Jakobsson H."/>
            <person name="Thorell K."/>
            <person name="Gonzales-Siles L."/>
            <person name="Karlsson R."/>
            <person name="Boulund F."/>
            <person name="Engstrand L."/>
            <person name="Kristiansson E."/>
            <person name="Moore E."/>
        </authorList>
    </citation>
    <scope>NUCLEOTIDE SEQUENCE [LARGE SCALE GENOMIC DNA]</scope>
    <source>
        <strain evidence="19 20">CCUG 66109</strain>
    </source>
</reference>
<sequence>MPTTLSPAKFINVAVAVIAFSGTNAPTRYLLARRHAHQHQGNRFEFVGGKIETGETPRQALLREVYEELGVQMADNGWARLGVICHDYGDQRVSLHVFYTQATAEQYTRLQGQGSEGQALVWATRADISAGNYPLPAANTRIVDWLALPNVIGISRDIAAATNALLTFDTWLDVYTHKLPQHAWLYVRLPSVLAQSDGTQAYLVAWQALHTSRPDVTFLLSYQAVGQLAWYDCDHDHVVLHLNHHQLMGSTAQDLPPSCRYFASCHDANSLSKINQLAQTHTVMGAFLSPVLPTPTHSDAPTLGWQGFGHLAASSKVPIFALGGIGITDIAAARAHDGYGVAGIRLLDAL</sequence>
<dbReference type="InterPro" id="IPR015797">
    <property type="entry name" value="NUDIX_hydrolase-like_dom_sf"/>
</dbReference>
<dbReference type="GO" id="GO:0044715">
    <property type="term" value="F:8-oxo-dGDP phosphatase activity"/>
    <property type="evidence" value="ECO:0007669"/>
    <property type="project" value="TreeGrafter"/>
</dbReference>
<evidence type="ECO:0000256" key="5">
    <source>
        <dbReference type="ARBA" id="ARBA00022723"/>
    </source>
</evidence>
<dbReference type="Proteomes" id="UP000092508">
    <property type="component" value="Unassembled WGS sequence"/>
</dbReference>
<evidence type="ECO:0000256" key="3">
    <source>
        <dbReference type="ARBA" id="ARBA00022457"/>
    </source>
</evidence>
<gene>
    <name evidence="19" type="ORF">A9308_00885</name>
</gene>
<evidence type="ECO:0000259" key="18">
    <source>
        <dbReference type="PROSITE" id="PS51462"/>
    </source>
</evidence>
<dbReference type="InterPro" id="IPR013785">
    <property type="entry name" value="Aldolase_TIM"/>
</dbReference>
<dbReference type="SUPFAM" id="SSF51391">
    <property type="entry name" value="Thiamin phosphate synthase"/>
    <property type="match status" value="1"/>
</dbReference>
<protein>
    <recommendedName>
        <fullName evidence="13">8-oxo-dGTP diphosphatase</fullName>
        <ecNumber evidence="12">3.6.1.55</ecNumber>
    </recommendedName>
    <alternativeName>
        <fullName evidence="16">7,8-dihydro-8-oxoguanine-triphosphatase</fullName>
    </alternativeName>
    <alternativeName>
        <fullName evidence="15">Mutator protein MutT</fullName>
    </alternativeName>
    <alternativeName>
        <fullName evidence="14">dGTP pyrophosphohydrolase</fullName>
    </alternativeName>
</protein>
<dbReference type="GO" id="GO:0006281">
    <property type="term" value="P:DNA repair"/>
    <property type="evidence" value="ECO:0007669"/>
    <property type="project" value="UniProtKB-KW"/>
</dbReference>
<dbReference type="PANTHER" id="PTHR47707">
    <property type="entry name" value="8-OXO-DGTP DIPHOSPHATASE"/>
    <property type="match status" value="1"/>
</dbReference>
<dbReference type="STRING" id="34059.A9308_00885"/>
<dbReference type="InterPro" id="IPR022998">
    <property type="entry name" value="ThiamineP_synth_TenI"/>
</dbReference>
<comment type="cofactor">
    <cofactor evidence="1">
        <name>Mg(2+)</name>
        <dbReference type="ChEBI" id="CHEBI:18420"/>
    </cofactor>
</comment>
<dbReference type="PROSITE" id="PS51462">
    <property type="entry name" value="NUDIX"/>
    <property type="match status" value="1"/>
</dbReference>
<dbReference type="InterPro" id="IPR020084">
    <property type="entry name" value="NUDIX_hydrolase_CS"/>
</dbReference>
<keyword evidence="5" id="KW-0479">Metal-binding</keyword>
<evidence type="ECO:0000256" key="14">
    <source>
        <dbReference type="ARBA" id="ARBA00041592"/>
    </source>
</evidence>
<organism evidence="19 20">
    <name type="scientific">Faucicola atlantae</name>
    <dbReference type="NCBI Taxonomy" id="34059"/>
    <lineage>
        <taxon>Bacteria</taxon>
        <taxon>Pseudomonadati</taxon>
        <taxon>Pseudomonadota</taxon>
        <taxon>Gammaproteobacteria</taxon>
        <taxon>Moraxellales</taxon>
        <taxon>Moraxellaceae</taxon>
        <taxon>Faucicola</taxon>
    </lineage>
</organism>
<dbReference type="PRINTS" id="PR00502">
    <property type="entry name" value="NUDIXFAMILY"/>
</dbReference>
<evidence type="ECO:0000256" key="4">
    <source>
        <dbReference type="ARBA" id="ARBA00022705"/>
    </source>
</evidence>
<evidence type="ECO:0000256" key="17">
    <source>
        <dbReference type="RuleBase" id="RU003476"/>
    </source>
</evidence>
<dbReference type="InterPro" id="IPR020476">
    <property type="entry name" value="Nudix_hydrolase"/>
</dbReference>
<dbReference type="EC" id="3.6.1.55" evidence="12"/>
<dbReference type="GO" id="GO:0008413">
    <property type="term" value="F:8-oxo-7,8-dihydroguanosine triphosphate pyrophosphatase activity"/>
    <property type="evidence" value="ECO:0007669"/>
    <property type="project" value="TreeGrafter"/>
</dbReference>
<dbReference type="Pfam" id="PF02581">
    <property type="entry name" value="TMP-TENI"/>
    <property type="match status" value="1"/>
</dbReference>
<evidence type="ECO:0000313" key="20">
    <source>
        <dbReference type="Proteomes" id="UP000092508"/>
    </source>
</evidence>
<dbReference type="InterPro" id="IPR047127">
    <property type="entry name" value="MutT-like"/>
</dbReference>
<evidence type="ECO:0000256" key="15">
    <source>
        <dbReference type="ARBA" id="ARBA00041979"/>
    </source>
</evidence>
<keyword evidence="8" id="KW-0460">Magnesium</keyword>
<proteinExistence type="inferred from homology"/>
<keyword evidence="3" id="KW-0515">Mutator protein</keyword>
<evidence type="ECO:0000256" key="1">
    <source>
        <dbReference type="ARBA" id="ARBA00001946"/>
    </source>
</evidence>
<dbReference type="GO" id="GO:0044716">
    <property type="term" value="F:8-oxo-GDP phosphatase activity"/>
    <property type="evidence" value="ECO:0007669"/>
    <property type="project" value="TreeGrafter"/>
</dbReference>
<feature type="domain" description="Nudix hydrolase" evidence="18">
    <location>
        <begin position="10"/>
        <end position="148"/>
    </location>
</feature>
<comment type="caution">
    <text evidence="19">The sequence shown here is derived from an EMBL/GenBank/DDBJ whole genome shotgun (WGS) entry which is preliminary data.</text>
</comment>
<dbReference type="PANTHER" id="PTHR47707:SF1">
    <property type="entry name" value="NUDIX HYDROLASE FAMILY PROTEIN"/>
    <property type="match status" value="1"/>
</dbReference>
<dbReference type="OrthoDB" id="9810648at2"/>
<keyword evidence="9" id="KW-0234">DNA repair</keyword>
<dbReference type="CDD" id="cd03425">
    <property type="entry name" value="NUDIX_MutT_NudA_like"/>
    <property type="match status" value="1"/>
</dbReference>
<name>A0A1B8Q8U0_9GAMM</name>
<evidence type="ECO:0000256" key="7">
    <source>
        <dbReference type="ARBA" id="ARBA00022801"/>
    </source>
</evidence>
<dbReference type="EMBL" id="LZMZ01000052">
    <property type="protein sequence ID" value="OBX73670.1"/>
    <property type="molecule type" value="Genomic_DNA"/>
</dbReference>
<dbReference type="GO" id="GO:0009228">
    <property type="term" value="P:thiamine biosynthetic process"/>
    <property type="evidence" value="ECO:0007669"/>
    <property type="project" value="UniProtKB-KW"/>
</dbReference>
<dbReference type="GO" id="GO:0006260">
    <property type="term" value="P:DNA replication"/>
    <property type="evidence" value="ECO:0007669"/>
    <property type="project" value="UniProtKB-KW"/>
</dbReference>
<dbReference type="RefSeq" id="WP_067238685.1">
    <property type="nucleotide sequence ID" value="NZ_LZMZ01000052.1"/>
</dbReference>
<dbReference type="Pfam" id="PF00293">
    <property type="entry name" value="NUDIX"/>
    <property type="match status" value="1"/>
</dbReference>
<dbReference type="InterPro" id="IPR036206">
    <property type="entry name" value="ThiamineP_synth_sf"/>
</dbReference>
<dbReference type="SUPFAM" id="SSF55811">
    <property type="entry name" value="Nudix"/>
    <property type="match status" value="1"/>
</dbReference>
<dbReference type="Gene3D" id="3.90.79.10">
    <property type="entry name" value="Nucleoside Triphosphate Pyrophosphohydrolase"/>
    <property type="match status" value="1"/>
</dbReference>
<keyword evidence="6" id="KW-0227">DNA damage</keyword>
<dbReference type="AlphaFoldDB" id="A0A1B8Q8U0"/>
<dbReference type="GO" id="GO:0046872">
    <property type="term" value="F:metal ion binding"/>
    <property type="evidence" value="ECO:0007669"/>
    <property type="project" value="UniProtKB-KW"/>
</dbReference>